<dbReference type="InterPro" id="IPR036582">
    <property type="entry name" value="Mao_N_sf"/>
</dbReference>
<dbReference type="InterPro" id="IPR012854">
    <property type="entry name" value="Cu_amine_oxidase-like_N"/>
</dbReference>
<feature type="domain" description="Copper amine oxidase-like N-terminal" evidence="1">
    <location>
        <begin position="30"/>
        <end position="74"/>
    </location>
</feature>
<keyword evidence="3" id="KW-1185">Reference proteome</keyword>
<dbReference type="Pfam" id="PF07833">
    <property type="entry name" value="Cu_amine_oxidN1"/>
    <property type="match status" value="1"/>
</dbReference>
<dbReference type="EMBL" id="NMQW01000013">
    <property type="protein sequence ID" value="OXM86665.1"/>
    <property type="molecule type" value="Genomic_DNA"/>
</dbReference>
<evidence type="ECO:0000313" key="3">
    <source>
        <dbReference type="Proteomes" id="UP000215509"/>
    </source>
</evidence>
<dbReference type="OrthoDB" id="9790293at2"/>
<dbReference type="SUPFAM" id="SSF55383">
    <property type="entry name" value="Copper amine oxidase, domain N"/>
    <property type="match status" value="1"/>
</dbReference>
<sequence>MGKRALIGVAIAAGAFGFALHAYSESDIKLFVNGKSTETSVELINDTSYIPLRAVSEMLGAQVSWDDGTRSISITGPFPTDEKEEYSDGNIKFYHVKTKQTELGWEITADIANADGHAYKAINFTAVFTDDKHAILGRASGTVYHLDSGQTKNVQFVTSDDVSGYSSIQFQKDFSY</sequence>
<reference evidence="2 3" key="1">
    <citation type="submission" date="2017-07" db="EMBL/GenBank/DDBJ databases">
        <title>Genome sequencing and assembly of Paenibacillus rigui.</title>
        <authorList>
            <person name="Mayilraj S."/>
        </authorList>
    </citation>
    <scope>NUCLEOTIDE SEQUENCE [LARGE SCALE GENOMIC DNA]</scope>
    <source>
        <strain evidence="2 3">JCM 16352</strain>
    </source>
</reference>
<name>A0A229UU26_9BACL</name>
<evidence type="ECO:0000313" key="2">
    <source>
        <dbReference type="EMBL" id="OXM86665.1"/>
    </source>
</evidence>
<dbReference type="Proteomes" id="UP000215509">
    <property type="component" value="Unassembled WGS sequence"/>
</dbReference>
<accession>A0A229UU26</accession>
<evidence type="ECO:0000259" key="1">
    <source>
        <dbReference type="Pfam" id="PF07833"/>
    </source>
</evidence>
<proteinExistence type="predicted"/>
<dbReference type="AlphaFoldDB" id="A0A229UU26"/>
<dbReference type="Gene3D" id="3.30.457.10">
    <property type="entry name" value="Copper amine oxidase-like, N-terminal domain"/>
    <property type="match status" value="1"/>
</dbReference>
<comment type="caution">
    <text evidence="2">The sequence shown here is derived from an EMBL/GenBank/DDBJ whole genome shotgun (WGS) entry which is preliminary data.</text>
</comment>
<dbReference type="RefSeq" id="WP_094014612.1">
    <property type="nucleotide sequence ID" value="NZ_NMQW01000013.1"/>
</dbReference>
<organism evidence="2 3">
    <name type="scientific">Paenibacillus rigui</name>
    <dbReference type="NCBI Taxonomy" id="554312"/>
    <lineage>
        <taxon>Bacteria</taxon>
        <taxon>Bacillati</taxon>
        <taxon>Bacillota</taxon>
        <taxon>Bacilli</taxon>
        <taxon>Bacillales</taxon>
        <taxon>Paenibacillaceae</taxon>
        <taxon>Paenibacillus</taxon>
    </lineage>
</organism>
<protein>
    <recommendedName>
        <fullName evidence="1">Copper amine oxidase-like N-terminal domain-containing protein</fullName>
    </recommendedName>
</protein>
<gene>
    <name evidence="2" type="ORF">CF651_09465</name>
</gene>